<name>A0A9W7YET8_9FUNG</name>
<protein>
    <submittedName>
        <fullName evidence="1">Uncharacterized protein</fullName>
    </submittedName>
</protein>
<gene>
    <name evidence="1" type="ORF">LPJ61_002292</name>
</gene>
<proteinExistence type="predicted"/>
<accession>A0A9W7YET8</accession>
<reference evidence="1" key="1">
    <citation type="submission" date="2022-07" db="EMBL/GenBank/DDBJ databases">
        <title>Phylogenomic reconstructions and comparative analyses of Kickxellomycotina fungi.</title>
        <authorList>
            <person name="Reynolds N.K."/>
            <person name="Stajich J.E."/>
            <person name="Barry K."/>
            <person name="Grigoriev I.V."/>
            <person name="Crous P."/>
            <person name="Smith M.E."/>
        </authorList>
    </citation>
    <scope>NUCLEOTIDE SEQUENCE</scope>
    <source>
        <strain evidence="1">BCRC 34381</strain>
    </source>
</reference>
<dbReference type="EMBL" id="JANBOI010000276">
    <property type="protein sequence ID" value="KAJ1731926.1"/>
    <property type="molecule type" value="Genomic_DNA"/>
</dbReference>
<keyword evidence="2" id="KW-1185">Reference proteome</keyword>
<sequence length="87" mass="9319">MTVRMHDLGNINAHRMDSAGNIEKTVPVNVTGMTEVAAIDAAAKSVGADATYDIYAGIGQFYFIPGGTDVSKITSLENHLPYFAKEE</sequence>
<dbReference type="Proteomes" id="UP001143981">
    <property type="component" value="Unassembled WGS sequence"/>
</dbReference>
<evidence type="ECO:0000313" key="1">
    <source>
        <dbReference type="EMBL" id="KAJ1731926.1"/>
    </source>
</evidence>
<dbReference type="AlphaFoldDB" id="A0A9W7YET8"/>
<comment type="caution">
    <text evidence="1">The sequence shown here is derived from an EMBL/GenBank/DDBJ whole genome shotgun (WGS) entry which is preliminary data.</text>
</comment>
<organism evidence="1 2">
    <name type="scientific">Coemansia biformis</name>
    <dbReference type="NCBI Taxonomy" id="1286918"/>
    <lineage>
        <taxon>Eukaryota</taxon>
        <taxon>Fungi</taxon>
        <taxon>Fungi incertae sedis</taxon>
        <taxon>Zoopagomycota</taxon>
        <taxon>Kickxellomycotina</taxon>
        <taxon>Kickxellomycetes</taxon>
        <taxon>Kickxellales</taxon>
        <taxon>Kickxellaceae</taxon>
        <taxon>Coemansia</taxon>
    </lineage>
</organism>
<evidence type="ECO:0000313" key="2">
    <source>
        <dbReference type="Proteomes" id="UP001143981"/>
    </source>
</evidence>